<organism evidence="1">
    <name type="scientific">viral metagenome</name>
    <dbReference type="NCBI Taxonomy" id="1070528"/>
    <lineage>
        <taxon>unclassified sequences</taxon>
        <taxon>metagenomes</taxon>
        <taxon>organismal metagenomes</taxon>
    </lineage>
</organism>
<reference evidence="1" key="1">
    <citation type="journal article" date="2020" name="Nature">
        <title>Giant virus diversity and host interactions through global metagenomics.</title>
        <authorList>
            <person name="Schulz F."/>
            <person name="Roux S."/>
            <person name="Paez-Espino D."/>
            <person name="Jungbluth S."/>
            <person name="Walsh D.A."/>
            <person name="Denef V.J."/>
            <person name="McMahon K.D."/>
            <person name="Konstantinidis K.T."/>
            <person name="Eloe-Fadrosh E.A."/>
            <person name="Kyrpides N.C."/>
            <person name="Woyke T."/>
        </authorList>
    </citation>
    <scope>NUCLEOTIDE SEQUENCE</scope>
    <source>
        <strain evidence="1">GVMAG-M-3300020192-26</strain>
    </source>
</reference>
<protein>
    <submittedName>
        <fullName evidence="1">Uncharacterized protein</fullName>
    </submittedName>
</protein>
<proteinExistence type="predicted"/>
<sequence length="190" mass="22216">MRSLRIYYAVRRNRTVAIENLFIHNGRQFNIVDGSDCDNNVYLGYCDSHIGKPYYIAKTAIRVWKKTMDNADKEILTSLIILPGSLVHLPFVQDYKCHEEIKNNRADQVYVEANMTIRPSIYNHGIGRRWIISHSLICYYFLYVVGKIVKVDIFYNKIGEDSNDMQNTCTNGIHYFHHKEDAAKYVLKNI</sequence>
<name>A0A6C0C983_9ZZZZ</name>
<accession>A0A6C0C983</accession>
<dbReference type="AlphaFoldDB" id="A0A6C0C983"/>
<dbReference type="EMBL" id="MN739357">
    <property type="protein sequence ID" value="QHT00652.1"/>
    <property type="molecule type" value="Genomic_DNA"/>
</dbReference>
<evidence type="ECO:0000313" key="1">
    <source>
        <dbReference type="EMBL" id="QHT00652.1"/>
    </source>
</evidence>